<evidence type="ECO:0000256" key="2">
    <source>
        <dbReference type="ARBA" id="ARBA00022730"/>
    </source>
</evidence>
<dbReference type="HAMAP" id="MF_00382">
    <property type="entry name" value="Ribosomal_bL20"/>
    <property type="match status" value="1"/>
</dbReference>
<evidence type="ECO:0000256" key="5">
    <source>
        <dbReference type="ARBA" id="ARBA00023274"/>
    </source>
</evidence>
<organism evidence="6">
    <name type="scientific">marine metagenome</name>
    <dbReference type="NCBI Taxonomy" id="408172"/>
    <lineage>
        <taxon>unclassified sequences</taxon>
        <taxon>metagenomes</taxon>
        <taxon>ecological metagenomes</taxon>
    </lineage>
</organism>
<keyword evidence="2" id="KW-0699">rRNA-binding</keyword>
<keyword evidence="5" id="KW-0687">Ribonucleoprotein</keyword>
<accession>A0A382P8D3</accession>
<evidence type="ECO:0000313" key="6">
    <source>
        <dbReference type="EMBL" id="SVC68875.1"/>
    </source>
</evidence>
<dbReference type="PANTHER" id="PTHR10986">
    <property type="entry name" value="39S RIBOSOMAL PROTEIN L20"/>
    <property type="match status" value="1"/>
</dbReference>
<dbReference type="NCBIfam" id="TIGR01032">
    <property type="entry name" value="rplT_bact"/>
    <property type="match status" value="1"/>
</dbReference>
<dbReference type="GO" id="GO:0005840">
    <property type="term" value="C:ribosome"/>
    <property type="evidence" value="ECO:0007669"/>
    <property type="project" value="UniProtKB-KW"/>
</dbReference>
<dbReference type="SUPFAM" id="SSF74731">
    <property type="entry name" value="Ribosomal protein L20"/>
    <property type="match status" value="1"/>
</dbReference>
<name>A0A382P8D3_9ZZZZ</name>
<reference evidence="6" key="1">
    <citation type="submission" date="2018-05" db="EMBL/GenBank/DDBJ databases">
        <authorList>
            <person name="Lanie J.A."/>
            <person name="Ng W.-L."/>
            <person name="Kazmierczak K.M."/>
            <person name="Andrzejewski T.M."/>
            <person name="Davidsen T.M."/>
            <person name="Wayne K.J."/>
            <person name="Tettelin H."/>
            <person name="Glass J.I."/>
            <person name="Rusch D."/>
            <person name="Podicherti R."/>
            <person name="Tsui H.-C.T."/>
            <person name="Winkler M.E."/>
        </authorList>
    </citation>
    <scope>NUCLEOTIDE SEQUENCE</scope>
</reference>
<dbReference type="EMBL" id="UINC01105154">
    <property type="protein sequence ID" value="SVC68875.1"/>
    <property type="molecule type" value="Genomic_DNA"/>
</dbReference>
<evidence type="ECO:0000256" key="4">
    <source>
        <dbReference type="ARBA" id="ARBA00022980"/>
    </source>
</evidence>
<dbReference type="FunFam" id="1.10.1900.20:FF:000001">
    <property type="entry name" value="50S ribosomal protein L20"/>
    <property type="match status" value="1"/>
</dbReference>
<dbReference type="CDD" id="cd07026">
    <property type="entry name" value="Ribosomal_L20"/>
    <property type="match status" value="1"/>
</dbReference>
<comment type="similarity">
    <text evidence="1">Belongs to the bacterial ribosomal protein bL20 family.</text>
</comment>
<evidence type="ECO:0000256" key="1">
    <source>
        <dbReference type="ARBA" id="ARBA00007698"/>
    </source>
</evidence>
<proteinExistence type="inferred from homology"/>
<sequence length="122" mass="13798">MTRVSTGVVRRRRHKRLLKQTKGHKGGRHRLFRQANESLLHALSYAYAHRKEKKGDMRRLWNIRINAAARANGTTYSKLVHGLKLAGISINRKMLSDLAVSDPEAFTEIAAQAKEQIEAIGV</sequence>
<evidence type="ECO:0000256" key="3">
    <source>
        <dbReference type="ARBA" id="ARBA00022884"/>
    </source>
</evidence>
<keyword evidence="3" id="KW-0694">RNA-binding</keyword>
<keyword evidence="4" id="KW-0689">Ribosomal protein</keyword>
<dbReference type="InterPro" id="IPR035566">
    <property type="entry name" value="Ribosomal_protein_bL20_C"/>
</dbReference>
<dbReference type="GO" id="GO:0003735">
    <property type="term" value="F:structural constituent of ribosome"/>
    <property type="evidence" value="ECO:0007669"/>
    <property type="project" value="InterPro"/>
</dbReference>
<dbReference type="InterPro" id="IPR049946">
    <property type="entry name" value="RIBOSOMAL_L20_CS"/>
</dbReference>
<protein>
    <recommendedName>
        <fullName evidence="7">50S ribosomal protein L20</fullName>
    </recommendedName>
</protein>
<dbReference type="GO" id="GO:0019843">
    <property type="term" value="F:rRNA binding"/>
    <property type="evidence" value="ECO:0007669"/>
    <property type="project" value="UniProtKB-KW"/>
</dbReference>
<gene>
    <name evidence="6" type="ORF">METZ01_LOCUS321729</name>
</gene>
<dbReference type="Pfam" id="PF00453">
    <property type="entry name" value="Ribosomal_L20"/>
    <property type="match status" value="1"/>
</dbReference>
<dbReference type="Gene3D" id="1.10.1900.20">
    <property type="entry name" value="Ribosomal protein L20"/>
    <property type="match status" value="1"/>
</dbReference>
<dbReference type="GO" id="GO:0006412">
    <property type="term" value="P:translation"/>
    <property type="evidence" value="ECO:0007669"/>
    <property type="project" value="InterPro"/>
</dbReference>
<dbReference type="AlphaFoldDB" id="A0A382P8D3"/>
<dbReference type="PROSITE" id="PS00937">
    <property type="entry name" value="RIBOSOMAL_L20"/>
    <property type="match status" value="1"/>
</dbReference>
<dbReference type="Gene3D" id="6.10.160.10">
    <property type="match status" value="1"/>
</dbReference>
<evidence type="ECO:0008006" key="7">
    <source>
        <dbReference type="Google" id="ProtNLM"/>
    </source>
</evidence>
<dbReference type="InterPro" id="IPR005813">
    <property type="entry name" value="Ribosomal_bL20"/>
</dbReference>
<dbReference type="GO" id="GO:1990904">
    <property type="term" value="C:ribonucleoprotein complex"/>
    <property type="evidence" value="ECO:0007669"/>
    <property type="project" value="UniProtKB-KW"/>
</dbReference>
<dbReference type="PRINTS" id="PR00062">
    <property type="entry name" value="RIBOSOMALL20"/>
</dbReference>